<name>A0ABR9MTV9_9MICO</name>
<dbReference type="Proteomes" id="UP000625527">
    <property type="component" value="Unassembled WGS sequence"/>
</dbReference>
<dbReference type="Pfam" id="PF08386">
    <property type="entry name" value="Abhydrolase_4"/>
    <property type="match status" value="1"/>
</dbReference>
<keyword evidence="7" id="KW-1185">Reference proteome</keyword>
<organism evidence="6 7">
    <name type="scientific">Myceligenerans pegani</name>
    <dbReference type="NCBI Taxonomy" id="2776917"/>
    <lineage>
        <taxon>Bacteria</taxon>
        <taxon>Bacillati</taxon>
        <taxon>Actinomycetota</taxon>
        <taxon>Actinomycetes</taxon>
        <taxon>Micrococcales</taxon>
        <taxon>Promicromonosporaceae</taxon>
        <taxon>Myceligenerans</taxon>
    </lineage>
</organism>
<feature type="signal peptide" evidence="4">
    <location>
        <begin position="1"/>
        <end position="23"/>
    </location>
</feature>
<dbReference type="InterPro" id="IPR013595">
    <property type="entry name" value="Pept_S33_TAP-like_C"/>
</dbReference>
<dbReference type="PANTHER" id="PTHR43248:SF29">
    <property type="entry name" value="TRIPEPTIDYL AMINOPEPTIDASE"/>
    <property type="match status" value="1"/>
</dbReference>
<feature type="chain" id="PRO_5046192659" evidence="4">
    <location>
        <begin position="24"/>
        <end position="517"/>
    </location>
</feature>
<evidence type="ECO:0000256" key="1">
    <source>
        <dbReference type="ARBA" id="ARBA00010088"/>
    </source>
</evidence>
<dbReference type="InterPro" id="IPR051601">
    <property type="entry name" value="Serine_prot/Carboxylest_S33"/>
</dbReference>
<dbReference type="GO" id="GO:0016787">
    <property type="term" value="F:hydrolase activity"/>
    <property type="evidence" value="ECO:0007669"/>
    <property type="project" value="UniProtKB-KW"/>
</dbReference>
<evidence type="ECO:0000313" key="7">
    <source>
        <dbReference type="Proteomes" id="UP000625527"/>
    </source>
</evidence>
<comment type="caution">
    <text evidence="6">The sequence shown here is derived from an EMBL/GenBank/DDBJ whole genome shotgun (WGS) entry which is preliminary data.</text>
</comment>
<dbReference type="RefSeq" id="WP_192861402.1">
    <property type="nucleotide sequence ID" value="NZ_JADAQT010000051.1"/>
</dbReference>
<dbReference type="PROSITE" id="PS51257">
    <property type="entry name" value="PROKAR_LIPOPROTEIN"/>
    <property type="match status" value="1"/>
</dbReference>
<dbReference type="EMBL" id="JADAQT010000051">
    <property type="protein sequence ID" value="MBE1874820.1"/>
    <property type="molecule type" value="Genomic_DNA"/>
</dbReference>
<evidence type="ECO:0000256" key="2">
    <source>
        <dbReference type="ARBA" id="ARBA00022729"/>
    </source>
</evidence>
<gene>
    <name evidence="6" type="ORF">IHE71_03735</name>
</gene>
<dbReference type="InterPro" id="IPR029058">
    <property type="entry name" value="AB_hydrolase_fold"/>
</dbReference>
<comment type="similarity">
    <text evidence="1">Belongs to the peptidase S33 family.</text>
</comment>
<dbReference type="Gene3D" id="3.40.50.1820">
    <property type="entry name" value="alpha/beta hydrolase"/>
    <property type="match status" value="1"/>
</dbReference>
<proteinExistence type="inferred from homology"/>
<evidence type="ECO:0000256" key="3">
    <source>
        <dbReference type="ARBA" id="ARBA00022801"/>
    </source>
</evidence>
<evidence type="ECO:0000259" key="5">
    <source>
        <dbReference type="Pfam" id="PF08386"/>
    </source>
</evidence>
<reference evidence="6 7" key="1">
    <citation type="submission" date="2020-10" db="EMBL/GenBank/DDBJ databases">
        <title>Myceligenerans pegani sp. nov., an endophytic actinomycete isolated from Peganum harmala L. in Xinjiang, China.</title>
        <authorList>
            <person name="Xin L."/>
        </authorList>
    </citation>
    <scope>NUCLEOTIDE SEQUENCE [LARGE SCALE GENOMIC DNA]</scope>
    <source>
        <strain evidence="6 7">TRM65318</strain>
    </source>
</reference>
<accession>A0ABR9MTV9</accession>
<evidence type="ECO:0000256" key="4">
    <source>
        <dbReference type="SAM" id="SignalP"/>
    </source>
</evidence>
<dbReference type="PANTHER" id="PTHR43248">
    <property type="entry name" value="2-SUCCINYL-6-HYDROXY-2,4-CYCLOHEXADIENE-1-CARBOXYLATE SYNTHASE"/>
    <property type="match status" value="1"/>
</dbReference>
<evidence type="ECO:0000313" key="6">
    <source>
        <dbReference type="EMBL" id="MBE1874820.1"/>
    </source>
</evidence>
<protein>
    <submittedName>
        <fullName evidence="6">Alpha/beta fold hydrolase</fullName>
    </submittedName>
</protein>
<keyword evidence="3 6" id="KW-0378">Hydrolase</keyword>
<feature type="domain" description="Peptidase S33 tripeptidyl aminopeptidase-like C-terminal" evidence="5">
    <location>
        <begin position="419"/>
        <end position="517"/>
    </location>
</feature>
<sequence>MIRPARRPAAVVACLLVPVLLLAACAVPPKNQVALEDVGKSGSEAGGGLAAASGAPDGFEDYYAQPVEWSECGGFECATVDAPLDWHEPGAGSIEIAMKKLPATTDDPQGSLLVNPGGPGASGIGLVESTSNFGFRLRAEFDIVGFDPRGVGESTPVTCVDDEAKDEFLSTDYPDTDAGIAQQIEVIRDWGRACAENTGELLGNVDTQSAARDMDLLRAVLGDEKLNYLGYSYGTQLGATYAGLFPGNAGRLVLDGAVDITLTPDEVAAEQAVGFENALRAYVEDCLAGTECPLGGPVDVALQQIRAMVNDAAAHPIATSSGRVVTKKLAFYGVAMPLYNEANWSYLTTALQEIFWEGKGDTLLLLADNYNDRNADGSFGSNSEEAFRAINCADARATEDLEEMKKLAAEIVEDAPTLGESFGFSGVDCADWPYPAAKREFDLHAKGAAPIMVIGTTNDPATPYRWSEALAETLDSGFLVTYEGEGHTAYGRSNECINGAVEDYLVDGTIPDGELTC</sequence>
<dbReference type="SUPFAM" id="SSF53474">
    <property type="entry name" value="alpha/beta-Hydrolases"/>
    <property type="match status" value="1"/>
</dbReference>
<keyword evidence="2 4" id="KW-0732">Signal</keyword>